<dbReference type="EMBL" id="JBHSMT010000023">
    <property type="protein sequence ID" value="MFC5474870.1"/>
    <property type="molecule type" value="Genomic_DNA"/>
</dbReference>
<keyword evidence="1" id="KW-0472">Membrane</keyword>
<reference evidence="4" key="1">
    <citation type="journal article" date="2019" name="Int. J. Syst. Evol. Microbiol.">
        <title>The Global Catalogue of Microorganisms (GCM) 10K type strain sequencing project: providing services to taxonomists for standard genome sequencing and annotation.</title>
        <authorList>
            <consortium name="The Broad Institute Genomics Platform"/>
            <consortium name="The Broad Institute Genome Sequencing Center for Infectious Disease"/>
            <person name="Wu L."/>
            <person name="Ma J."/>
        </authorList>
    </citation>
    <scope>NUCLEOTIDE SEQUENCE [LARGE SCALE GENOMIC DNA]</scope>
    <source>
        <strain evidence="4">JCM 17066</strain>
    </source>
</reference>
<keyword evidence="1" id="KW-1133">Transmembrane helix</keyword>
<accession>A0ABW0M9H3</accession>
<dbReference type="SMART" id="SM00014">
    <property type="entry name" value="acidPPc"/>
    <property type="match status" value="1"/>
</dbReference>
<evidence type="ECO:0000259" key="2">
    <source>
        <dbReference type="SMART" id="SM00014"/>
    </source>
</evidence>
<comment type="caution">
    <text evidence="3">The sequence shown here is derived from an EMBL/GenBank/DDBJ whole genome shotgun (WGS) entry which is preliminary data.</text>
</comment>
<dbReference type="PANTHER" id="PTHR14969">
    <property type="entry name" value="SPHINGOSINE-1-PHOSPHATE PHOSPHOHYDROLASE"/>
    <property type="match status" value="1"/>
</dbReference>
<keyword evidence="4" id="KW-1185">Reference proteome</keyword>
<dbReference type="InterPro" id="IPR000326">
    <property type="entry name" value="PAP2/HPO"/>
</dbReference>
<feature type="transmembrane region" description="Helical" evidence="1">
    <location>
        <begin position="26"/>
        <end position="47"/>
    </location>
</feature>
<evidence type="ECO:0000313" key="4">
    <source>
        <dbReference type="Proteomes" id="UP001596045"/>
    </source>
</evidence>
<protein>
    <submittedName>
        <fullName evidence="3">Phosphatase PAP2 family protein</fullName>
    </submittedName>
</protein>
<dbReference type="Proteomes" id="UP001596045">
    <property type="component" value="Unassembled WGS sequence"/>
</dbReference>
<dbReference type="InterPro" id="IPR036938">
    <property type="entry name" value="PAP2/HPO_sf"/>
</dbReference>
<organism evidence="3 4">
    <name type="scientific">Paraherbaspirillum soli</name>
    <dbReference type="NCBI Taxonomy" id="631222"/>
    <lineage>
        <taxon>Bacteria</taxon>
        <taxon>Pseudomonadati</taxon>
        <taxon>Pseudomonadota</taxon>
        <taxon>Betaproteobacteria</taxon>
        <taxon>Burkholderiales</taxon>
        <taxon>Oxalobacteraceae</taxon>
        <taxon>Paraherbaspirillum</taxon>
    </lineage>
</organism>
<dbReference type="PANTHER" id="PTHR14969:SF13">
    <property type="entry name" value="AT30094P"/>
    <property type="match status" value="1"/>
</dbReference>
<dbReference type="Gene3D" id="1.20.144.10">
    <property type="entry name" value="Phosphatidic acid phosphatase type 2/haloperoxidase"/>
    <property type="match status" value="1"/>
</dbReference>
<gene>
    <name evidence="3" type="ORF">ACFPM8_12985</name>
</gene>
<dbReference type="RefSeq" id="WP_378997979.1">
    <property type="nucleotide sequence ID" value="NZ_JBHSMT010000023.1"/>
</dbReference>
<evidence type="ECO:0000313" key="3">
    <source>
        <dbReference type="EMBL" id="MFC5474870.1"/>
    </source>
</evidence>
<evidence type="ECO:0000256" key="1">
    <source>
        <dbReference type="SAM" id="Phobius"/>
    </source>
</evidence>
<dbReference type="InterPro" id="IPR033879">
    <property type="entry name" value="UPP_Pase"/>
</dbReference>
<name>A0ABW0M9H3_9BURK</name>
<proteinExistence type="predicted"/>
<feature type="transmembrane region" description="Helical" evidence="1">
    <location>
        <begin position="54"/>
        <end position="78"/>
    </location>
</feature>
<feature type="transmembrane region" description="Helical" evidence="1">
    <location>
        <begin position="149"/>
        <end position="168"/>
    </location>
</feature>
<dbReference type="SUPFAM" id="SSF48317">
    <property type="entry name" value="Acid phosphatase/Vanadium-dependent haloperoxidase"/>
    <property type="match status" value="1"/>
</dbReference>
<sequence length="199" mass="21749">MEQLNHTLFLLINASAHPTPEALAVANFLAETLIYGVPLLLTAMWLWGTPKQRAAALTATMSIGFALACSQLISAVWPHPRPFMIGLGNTFLDHQPDSSFPSDHATVIFTLGFSLCFSSLRRFGIPVLLLGIPVGWARVYLGVHFPFDMIGALCVAVGSGWLVVRLLANRQLGNRALSVLEIPYRAVFALPIAKGWVRR</sequence>
<feature type="domain" description="Phosphatidic acid phosphatase type 2/haloperoxidase" evidence="2">
    <location>
        <begin position="54"/>
        <end position="164"/>
    </location>
</feature>
<dbReference type="CDD" id="cd03385">
    <property type="entry name" value="PAP2_BcrC_like"/>
    <property type="match status" value="1"/>
</dbReference>
<dbReference type="Pfam" id="PF01569">
    <property type="entry name" value="PAP2"/>
    <property type="match status" value="1"/>
</dbReference>
<keyword evidence="1" id="KW-0812">Transmembrane</keyword>